<dbReference type="InterPro" id="IPR015890">
    <property type="entry name" value="Chorismate_C"/>
</dbReference>
<dbReference type="InterPro" id="IPR005801">
    <property type="entry name" value="ADC_synthase"/>
</dbReference>
<dbReference type="AlphaFoldDB" id="T1BEA8"/>
<dbReference type="PANTHER" id="PTHR11236:SF48">
    <property type="entry name" value="ISOCHORISMATE SYNTHASE MENF"/>
    <property type="match status" value="1"/>
</dbReference>
<dbReference type="InterPro" id="IPR019999">
    <property type="entry name" value="Anth_synth_I-like"/>
</dbReference>
<keyword evidence="3" id="KW-0460">Magnesium</keyword>
<evidence type="ECO:0000256" key="1">
    <source>
        <dbReference type="ARBA" id="ARBA00001946"/>
    </source>
</evidence>
<dbReference type="GO" id="GO:0046872">
    <property type="term" value="F:metal ion binding"/>
    <property type="evidence" value="ECO:0007669"/>
    <property type="project" value="UniProtKB-KW"/>
</dbReference>
<dbReference type="PANTHER" id="PTHR11236">
    <property type="entry name" value="AMINOBENZOATE/ANTHRANILATE SYNTHASE"/>
    <property type="match status" value="1"/>
</dbReference>
<evidence type="ECO:0000259" key="5">
    <source>
        <dbReference type="Pfam" id="PF00425"/>
    </source>
</evidence>
<proteinExistence type="predicted"/>
<keyword evidence="2" id="KW-0479">Metal-binding</keyword>
<dbReference type="SUPFAM" id="SSF56322">
    <property type="entry name" value="ADC synthase"/>
    <property type="match status" value="1"/>
</dbReference>
<reference evidence="6" key="1">
    <citation type="submission" date="2013-08" db="EMBL/GenBank/DDBJ databases">
        <authorList>
            <person name="Mendez C."/>
            <person name="Richter M."/>
            <person name="Ferrer M."/>
            <person name="Sanchez J."/>
        </authorList>
    </citation>
    <scope>NUCLEOTIDE SEQUENCE</scope>
</reference>
<dbReference type="GO" id="GO:0000162">
    <property type="term" value="P:L-tryptophan biosynthetic process"/>
    <property type="evidence" value="ECO:0007669"/>
    <property type="project" value="TreeGrafter"/>
</dbReference>
<gene>
    <name evidence="6" type="ORF">B1B_04554</name>
</gene>
<evidence type="ECO:0000256" key="4">
    <source>
        <dbReference type="ARBA" id="ARBA00023239"/>
    </source>
</evidence>
<accession>T1BEA8</accession>
<protein>
    <submittedName>
        <fullName evidence="6">Anthranilate synthase, component I</fullName>
    </submittedName>
</protein>
<keyword evidence="4" id="KW-0456">Lyase</keyword>
<evidence type="ECO:0000313" key="6">
    <source>
        <dbReference type="EMBL" id="EQD71271.1"/>
    </source>
</evidence>
<comment type="cofactor">
    <cofactor evidence="1">
        <name>Mg(2+)</name>
        <dbReference type="ChEBI" id="CHEBI:18420"/>
    </cofactor>
</comment>
<sequence>MNDPWEEFVHRSQDAACAGYIERGDAPGIPGRWATSFVDPRARFAIGPSDTTASLEERTGSALRGRRDRALLGYVGFDAVSAFEPLLRKFPPGAPFPLGEFAVIDRLRLERVPHRPVRPPASREIRTPGRPLRETLAQRAFERAVRRARAAVGDGEAFQVVVATRRSWPRPANLIERAGWLRAVERFAYFYYLKFDDREIVGASPESVLEVRGGRAYVSPIAGTLPHGRARRGRRALKEDPKELAEHRMLVDLARNDLGRISEAGTVRVLSKERRERFARLEHLISRVGGRLRAGVGPWEALAATFPAGTVSGAPKIRATQVLRQQERTWRGPYGGAIGLLRGNGDAAWALSIRTAFAAGGALHTAAGAGIVWQSRPRREYREVLAKLAQVESTLVGGAR</sequence>
<reference evidence="6" key="2">
    <citation type="journal article" date="2014" name="ISME J.">
        <title>Microbial stratification in low pH oxic and suboxic macroscopic growths along an acid mine drainage.</title>
        <authorList>
            <person name="Mendez-Garcia C."/>
            <person name="Mesa V."/>
            <person name="Sprenger R.R."/>
            <person name="Richter M."/>
            <person name="Diez M.S."/>
            <person name="Solano J."/>
            <person name="Bargiela R."/>
            <person name="Golyshina O.V."/>
            <person name="Manteca A."/>
            <person name="Ramos J.L."/>
            <person name="Gallego J.R."/>
            <person name="Llorente I."/>
            <person name="Martins Dos Santos V.A."/>
            <person name="Jensen O.N."/>
            <person name="Pelaez A.I."/>
            <person name="Sanchez J."/>
            <person name="Ferrer M."/>
        </authorList>
    </citation>
    <scope>NUCLEOTIDE SEQUENCE</scope>
</reference>
<dbReference type="GO" id="GO:0016829">
    <property type="term" value="F:lyase activity"/>
    <property type="evidence" value="ECO:0007669"/>
    <property type="project" value="UniProtKB-KW"/>
</dbReference>
<evidence type="ECO:0000256" key="2">
    <source>
        <dbReference type="ARBA" id="ARBA00022723"/>
    </source>
</evidence>
<comment type="caution">
    <text evidence="6">The sequence shown here is derived from an EMBL/GenBank/DDBJ whole genome shotgun (WGS) entry which is preliminary data.</text>
</comment>
<organism evidence="6">
    <name type="scientific">mine drainage metagenome</name>
    <dbReference type="NCBI Taxonomy" id="410659"/>
    <lineage>
        <taxon>unclassified sequences</taxon>
        <taxon>metagenomes</taxon>
        <taxon>ecological metagenomes</taxon>
    </lineage>
</organism>
<dbReference type="EMBL" id="AUZY01002846">
    <property type="protein sequence ID" value="EQD71271.1"/>
    <property type="molecule type" value="Genomic_DNA"/>
</dbReference>
<evidence type="ECO:0000256" key="3">
    <source>
        <dbReference type="ARBA" id="ARBA00022842"/>
    </source>
</evidence>
<feature type="domain" description="Chorismate-utilising enzyme C-terminal" evidence="5">
    <location>
        <begin position="138"/>
        <end position="387"/>
    </location>
</feature>
<dbReference type="Gene3D" id="3.60.120.10">
    <property type="entry name" value="Anthranilate synthase"/>
    <property type="match status" value="1"/>
</dbReference>
<dbReference type="PRINTS" id="PR00095">
    <property type="entry name" value="ANTSNTHASEI"/>
</dbReference>
<dbReference type="Pfam" id="PF00425">
    <property type="entry name" value="Chorismate_bind"/>
    <property type="match status" value="1"/>
</dbReference>
<name>T1BEA8_9ZZZZ</name>